<keyword evidence="2" id="KW-1185">Reference proteome</keyword>
<dbReference type="Proteomes" id="UP000077734">
    <property type="component" value="Unassembled WGS sequence"/>
</dbReference>
<evidence type="ECO:0000313" key="1">
    <source>
        <dbReference type="EMBL" id="OAI26886.1"/>
    </source>
</evidence>
<dbReference type="AlphaFoldDB" id="A0A291IMR8"/>
<protein>
    <submittedName>
        <fullName evidence="1">Uncharacterized protein</fullName>
    </submittedName>
</protein>
<dbReference type="KEGG" id="mko:MKLM6_3308"/>
<dbReference type="EMBL" id="LUUL01000068">
    <property type="protein sequence ID" value="OAI26886.1"/>
    <property type="molecule type" value="Genomic_DNA"/>
</dbReference>
<evidence type="ECO:0000313" key="2">
    <source>
        <dbReference type="Proteomes" id="UP000077734"/>
    </source>
</evidence>
<reference evidence="1 2" key="1">
    <citation type="submission" date="2016-03" db="EMBL/GenBank/DDBJ databases">
        <authorList>
            <person name="Heylen K."/>
            <person name="De Vos P."/>
            <person name="Vekeman B."/>
        </authorList>
    </citation>
    <scope>NUCLEOTIDE SEQUENCE [LARGE SCALE GENOMIC DNA]</scope>
    <source>
        <strain evidence="1 2">R-49807</strain>
    </source>
</reference>
<name>A0A291IMR8_9GAMM</name>
<organism evidence="1 2">
    <name type="scientific">Methylomonas koyamae</name>
    <dbReference type="NCBI Taxonomy" id="702114"/>
    <lineage>
        <taxon>Bacteria</taxon>
        <taxon>Pseudomonadati</taxon>
        <taxon>Pseudomonadota</taxon>
        <taxon>Gammaproteobacteria</taxon>
        <taxon>Methylococcales</taxon>
        <taxon>Methylococcaceae</taxon>
        <taxon>Methylomonas</taxon>
    </lineage>
</organism>
<dbReference type="RefSeq" id="WP_064026746.1">
    <property type="nucleotide sequence ID" value="NZ_CP023669.1"/>
</dbReference>
<sequence>MTNKINMTDLGRLDSEIRLVHIVVASIIIVTLASYSVWFWWLNSQTISTSVESWGQLGDYVGGILNPCTAYAAYYWLTRSIRLQKEEMLEARLAMEAASKSQAEQAHHSQVQVRVSALTALINSIMVEVQTQRMQLQHLLVQAEKHHAGAAVGFDGVRLNSQELANRVAEINNQISKRMNERYDFEQQLKTLLNQYNS</sequence>
<proteinExistence type="predicted"/>
<gene>
    <name evidence="1" type="ORF">A1356_10770</name>
</gene>
<comment type="caution">
    <text evidence="1">The sequence shown here is derived from an EMBL/GenBank/DDBJ whole genome shotgun (WGS) entry which is preliminary data.</text>
</comment>
<accession>A0A291IMR8</accession>